<gene>
    <name evidence="5" type="primary">TNFRSF9</name>
</gene>
<reference evidence="5" key="1">
    <citation type="submission" date="2025-08" db="UniProtKB">
        <authorList>
            <consortium name="Ensembl"/>
        </authorList>
    </citation>
    <scope>IDENTIFICATION</scope>
</reference>
<dbReference type="GO" id="GO:0038023">
    <property type="term" value="F:signaling receptor activity"/>
    <property type="evidence" value="ECO:0007669"/>
    <property type="project" value="Ensembl"/>
</dbReference>
<accession>A0A8C2V608</accession>
<dbReference type="RefSeq" id="XP_013359774.1">
    <property type="nucleotide sequence ID" value="XM_013504320.1"/>
</dbReference>
<dbReference type="Ensembl" id="ENSCLAT00000010669.1">
    <property type="protein sequence ID" value="ENSCLAP00000010538.1"/>
    <property type="gene ID" value="ENSCLAG00000007273.1"/>
</dbReference>
<keyword evidence="1" id="KW-1015">Disulfide bond</keyword>
<feature type="chain" id="PRO_5034449961" evidence="3">
    <location>
        <begin position="29"/>
        <end position="245"/>
    </location>
</feature>
<dbReference type="GeneTree" id="ENSGT00730000111279"/>
<dbReference type="OMA" id="YLFKQPF"/>
<dbReference type="PRINTS" id="PR01924">
    <property type="entry name" value="TNFACTORR9"/>
</dbReference>
<dbReference type="SUPFAM" id="SSF57586">
    <property type="entry name" value="TNF receptor-like"/>
    <property type="match status" value="1"/>
</dbReference>
<dbReference type="PANTHER" id="PTHR47139:SF1">
    <property type="entry name" value="TUMOR NECROSIS FACTOR RECEPTOR SUPERFAMILY MEMBER 9"/>
    <property type="match status" value="1"/>
</dbReference>
<dbReference type="RefSeq" id="XP_013359773.1">
    <property type="nucleotide sequence ID" value="XM_013504319.1"/>
</dbReference>
<dbReference type="PANTHER" id="PTHR47139">
    <property type="entry name" value="TUMOR NECROSIS FACTOR RECEPTOR SUPERFAMILY MEMBER 9"/>
    <property type="match status" value="1"/>
</dbReference>
<evidence type="ECO:0000313" key="5">
    <source>
        <dbReference type="Ensembl" id="ENSCLAP00000010538.1"/>
    </source>
</evidence>
<organism evidence="5 6">
    <name type="scientific">Chinchilla lanigera</name>
    <name type="common">Long-tailed chinchilla</name>
    <name type="synonym">Chinchilla villidera</name>
    <dbReference type="NCBI Taxonomy" id="34839"/>
    <lineage>
        <taxon>Eukaryota</taxon>
        <taxon>Metazoa</taxon>
        <taxon>Chordata</taxon>
        <taxon>Craniata</taxon>
        <taxon>Vertebrata</taxon>
        <taxon>Euteleostomi</taxon>
        <taxon>Mammalia</taxon>
        <taxon>Eutheria</taxon>
        <taxon>Euarchontoglires</taxon>
        <taxon>Glires</taxon>
        <taxon>Rodentia</taxon>
        <taxon>Hystricomorpha</taxon>
        <taxon>Chinchillidae</taxon>
        <taxon>Chinchilla</taxon>
    </lineage>
</organism>
<reference evidence="5" key="2">
    <citation type="submission" date="2025-09" db="UniProtKB">
        <authorList>
            <consortium name="Ensembl"/>
        </authorList>
    </citation>
    <scope>IDENTIFICATION</scope>
</reference>
<sequence length="245" mass="26719">MQGLVMGSGFRGTVVAVLLLANFERTSCMLDSCGKCPAGTFCAKNKDQPCTPCPVNSYSSTGGQTACNICRKCEGPFRMKKPCSPTSNAECECPPGYSCLGPDCARCHPHCEPGQEFTEEGCKDCYFGTFNDKKGGICRPWTKCSSNGETELANGTKERDVVCGPIPGAFPPGPSPQFFTVLLVLSALAVFLLIFCLCQCCVIKWSRKKFVYMFKQPFMKPVQTAQMEDACSCRFPQEEEGECEL</sequence>
<keyword evidence="2" id="KW-1133">Transmembrane helix</keyword>
<evidence type="ECO:0000256" key="3">
    <source>
        <dbReference type="SAM" id="SignalP"/>
    </source>
</evidence>
<dbReference type="GeneID" id="102004168"/>
<dbReference type="Gene3D" id="2.10.50.10">
    <property type="entry name" value="Tumor Necrosis Factor Receptor, subunit A, domain 2"/>
    <property type="match status" value="2"/>
</dbReference>
<feature type="disulfide bond" evidence="1">
    <location>
        <begin position="73"/>
        <end position="91"/>
    </location>
</feature>
<dbReference type="GO" id="GO:0033084">
    <property type="term" value="P:regulation of immature T cell proliferation in thymus"/>
    <property type="evidence" value="ECO:0007669"/>
    <property type="project" value="Ensembl"/>
</dbReference>
<feature type="transmembrane region" description="Helical" evidence="2">
    <location>
        <begin position="178"/>
        <end position="203"/>
    </location>
</feature>
<proteinExistence type="predicted"/>
<keyword evidence="6" id="KW-1185">Reference proteome</keyword>
<dbReference type="AlphaFoldDB" id="A0A8C2V608"/>
<dbReference type="CDD" id="cd13410">
    <property type="entry name" value="TNFRSF9"/>
    <property type="match status" value="1"/>
</dbReference>
<dbReference type="GO" id="GO:0009897">
    <property type="term" value="C:external side of plasma membrane"/>
    <property type="evidence" value="ECO:0007669"/>
    <property type="project" value="InterPro"/>
</dbReference>
<dbReference type="OrthoDB" id="9423210at2759"/>
<feature type="disulfide bond" evidence="1">
    <location>
        <begin position="70"/>
        <end position="83"/>
    </location>
</feature>
<dbReference type="GO" id="GO:0008285">
    <property type="term" value="P:negative regulation of cell population proliferation"/>
    <property type="evidence" value="ECO:0007669"/>
    <property type="project" value="InterPro"/>
</dbReference>
<dbReference type="SMART" id="SM00208">
    <property type="entry name" value="TNFR"/>
    <property type="match status" value="2"/>
</dbReference>
<dbReference type="GO" id="GO:0006915">
    <property type="term" value="P:apoptotic process"/>
    <property type="evidence" value="ECO:0007669"/>
    <property type="project" value="InterPro"/>
</dbReference>
<dbReference type="InterPro" id="IPR034020">
    <property type="entry name" value="TNFRSF9_N"/>
</dbReference>
<keyword evidence="2" id="KW-0812">Transmembrane</keyword>
<dbReference type="Pfam" id="PF00020">
    <property type="entry name" value="TNFR_c6"/>
    <property type="match status" value="2"/>
</dbReference>
<dbReference type="RefSeq" id="XP_013359775.1">
    <property type="nucleotide sequence ID" value="XM_013504321.1"/>
</dbReference>
<dbReference type="RefSeq" id="XP_005404123.1">
    <property type="nucleotide sequence ID" value="XM_005404066.2"/>
</dbReference>
<evidence type="ECO:0000313" key="6">
    <source>
        <dbReference type="Proteomes" id="UP000694398"/>
    </source>
</evidence>
<dbReference type="InterPro" id="IPR020413">
    <property type="entry name" value="TNFR_9"/>
</dbReference>
<dbReference type="Proteomes" id="UP000694398">
    <property type="component" value="Unassembled WGS sequence"/>
</dbReference>
<feature type="signal peptide" evidence="3">
    <location>
        <begin position="1"/>
        <end position="28"/>
    </location>
</feature>
<comment type="caution">
    <text evidence="1">Lacks conserved residue(s) required for the propagation of feature annotation.</text>
</comment>
<keyword evidence="2" id="KW-0472">Membrane</keyword>
<evidence type="ECO:0000256" key="1">
    <source>
        <dbReference type="PROSITE-ProRule" id="PRU00206"/>
    </source>
</evidence>
<evidence type="ECO:0000259" key="4">
    <source>
        <dbReference type="PROSITE" id="PS50050"/>
    </source>
</evidence>
<keyword evidence="3" id="KW-0732">Signal</keyword>
<dbReference type="PROSITE" id="PS50050">
    <property type="entry name" value="TNFR_NGFR_2"/>
    <property type="match status" value="1"/>
</dbReference>
<feature type="repeat" description="TNFR-Cys" evidence="1">
    <location>
        <begin position="52"/>
        <end position="91"/>
    </location>
</feature>
<dbReference type="CTD" id="3604"/>
<protein>
    <submittedName>
        <fullName evidence="5">TNF receptor superfamily member 9</fullName>
    </submittedName>
</protein>
<dbReference type="InterPro" id="IPR001368">
    <property type="entry name" value="TNFR/NGFR_Cys_rich_reg"/>
</dbReference>
<name>A0A8C2V608_CHILA</name>
<feature type="domain" description="TNFR-Cys" evidence="4">
    <location>
        <begin position="52"/>
        <end position="91"/>
    </location>
</feature>
<evidence type="ECO:0000256" key="2">
    <source>
        <dbReference type="SAM" id="Phobius"/>
    </source>
</evidence>